<evidence type="ECO:0000313" key="2">
    <source>
        <dbReference type="Proteomes" id="UP001499994"/>
    </source>
</evidence>
<dbReference type="EMBL" id="BAABDG010000002">
    <property type="protein sequence ID" value="GAA3888157.1"/>
    <property type="molecule type" value="Genomic_DNA"/>
</dbReference>
<protein>
    <submittedName>
        <fullName evidence="1">Uncharacterized protein</fullName>
    </submittedName>
</protein>
<dbReference type="Proteomes" id="UP001499994">
    <property type="component" value="Unassembled WGS sequence"/>
</dbReference>
<reference evidence="2" key="1">
    <citation type="journal article" date="2019" name="Int. J. Syst. Evol. Microbiol.">
        <title>The Global Catalogue of Microorganisms (GCM) 10K type strain sequencing project: providing services to taxonomists for standard genome sequencing and annotation.</title>
        <authorList>
            <consortium name="The Broad Institute Genomics Platform"/>
            <consortium name="The Broad Institute Genome Sequencing Center for Infectious Disease"/>
            <person name="Wu L."/>
            <person name="Ma J."/>
        </authorList>
    </citation>
    <scope>NUCLEOTIDE SEQUENCE [LARGE SCALE GENOMIC DNA]</scope>
    <source>
        <strain evidence="2">JCM 17201</strain>
    </source>
</reference>
<organism evidence="1 2">
    <name type="scientific">Gibbsiella dentisursi</name>
    <dbReference type="NCBI Taxonomy" id="796890"/>
    <lineage>
        <taxon>Bacteria</taxon>
        <taxon>Pseudomonadati</taxon>
        <taxon>Pseudomonadota</taxon>
        <taxon>Gammaproteobacteria</taxon>
        <taxon>Enterobacterales</taxon>
        <taxon>Yersiniaceae</taxon>
        <taxon>Gibbsiella</taxon>
    </lineage>
</organism>
<keyword evidence="2" id="KW-1185">Reference proteome</keyword>
<proteinExistence type="predicted"/>
<evidence type="ECO:0000313" key="1">
    <source>
        <dbReference type="EMBL" id="GAA3888157.1"/>
    </source>
</evidence>
<name>A0ABP7KXN8_9GAMM</name>
<comment type="caution">
    <text evidence="1">The sequence shown here is derived from an EMBL/GenBank/DDBJ whole genome shotgun (WGS) entry which is preliminary data.</text>
</comment>
<sequence>MIRVDRRQLLSSLTSTELIQDAESRGVVGLAVQAFDRHSVIVTGGGLPR</sequence>
<gene>
    <name evidence="1" type="ORF">GCM10022405_12130</name>
</gene>
<accession>A0ABP7KXN8</accession>